<feature type="transmembrane region" description="Helical" evidence="7">
    <location>
        <begin position="589"/>
        <end position="609"/>
    </location>
</feature>
<feature type="transmembrane region" description="Helical" evidence="7">
    <location>
        <begin position="548"/>
        <end position="568"/>
    </location>
</feature>
<keyword evidence="4" id="KW-0677">Repeat</keyword>
<evidence type="ECO:0000313" key="9">
    <source>
        <dbReference type="EMBL" id="PYI39899.1"/>
    </source>
</evidence>
<dbReference type="InterPro" id="IPR051679">
    <property type="entry name" value="DASS-Related_Transporters"/>
</dbReference>
<feature type="transmembrane region" description="Helical" evidence="7">
    <location>
        <begin position="27"/>
        <end position="44"/>
    </location>
</feature>
<dbReference type="InterPro" id="IPR036721">
    <property type="entry name" value="RCK_C_sf"/>
</dbReference>
<dbReference type="Pfam" id="PF03600">
    <property type="entry name" value="CitMHS"/>
    <property type="match status" value="1"/>
</dbReference>
<dbReference type="OrthoDB" id="9809303at2"/>
<feature type="domain" description="Citrate transporter-like" evidence="8">
    <location>
        <begin position="15"/>
        <end position="498"/>
    </location>
</feature>
<dbReference type="RefSeq" id="WP_110484072.1">
    <property type="nucleotide sequence ID" value="NZ_QJVC01000002.1"/>
</dbReference>
<feature type="transmembrane region" description="Helical" evidence="7">
    <location>
        <begin position="523"/>
        <end position="542"/>
    </location>
</feature>
<feature type="transmembrane region" description="Helical" evidence="7">
    <location>
        <begin position="496"/>
        <end position="516"/>
    </location>
</feature>
<keyword evidence="2" id="KW-0813">Transport</keyword>
<reference evidence="9 10" key="1">
    <citation type="submission" date="2018-05" db="EMBL/GenBank/DDBJ databases">
        <title>Genetic diversity of glacier-inhabiting Cryobacterium bacteria in China and description of Cryobacterium mengkeensis sp. nov. and Arthrobacter glacialis sp. nov.</title>
        <authorList>
            <person name="Liu Q."/>
            <person name="Xin Y.-H."/>
        </authorList>
    </citation>
    <scope>NUCLEOTIDE SEQUENCE [LARGE SCALE GENOMIC DNA]</scope>
    <source>
        <strain evidence="9 10">B7</strain>
    </source>
</reference>
<dbReference type="EMBL" id="QJVC01000002">
    <property type="protein sequence ID" value="PYI39899.1"/>
    <property type="molecule type" value="Genomic_DNA"/>
</dbReference>
<gene>
    <name evidence="9" type="ORF">CVS30_04385</name>
</gene>
<evidence type="ECO:0000256" key="3">
    <source>
        <dbReference type="ARBA" id="ARBA00022692"/>
    </source>
</evidence>
<evidence type="ECO:0000256" key="4">
    <source>
        <dbReference type="ARBA" id="ARBA00022737"/>
    </source>
</evidence>
<feature type="transmembrane region" description="Helical" evidence="7">
    <location>
        <begin position="437"/>
        <end position="454"/>
    </location>
</feature>
<evidence type="ECO:0000256" key="7">
    <source>
        <dbReference type="SAM" id="Phobius"/>
    </source>
</evidence>
<feature type="transmembrane region" description="Helical" evidence="7">
    <location>
        <begin position="138"/>
        <end position="160"/>
    </location>
</feature>
<dbReference type="InterPro" id="IPR004680">
    <property type="entry name" value="Cit_transptr-like_dom"/>
</dbReference>
<dbReference type="PANTHER" id="PTHR43652:SF2">
    <property type="entry name" value="BASIC AMINO ACID ANTIPORTER YFCC-RELATED"/>
    <property type="match status" value="1"/>
</dbReference>
<dbReference type="Proteomes" id="UP000247980">
    <property type="component" value="Unassembled WGS sequence"/>
</dbReference>
<evidence type="ECO:0000256" key="6">
    <source>
        <dbReference type="ARBA" id="ARBA00023136"/>
    </source>
</evidence>
<dbReference type="GO" id="GO:0006813">
    <property type="term" value="P:potassium ion transport"/>
    <property type="evidence" value="ECO:0007669"/>
    <property type="project" value="InterPro"/>
</dbReference>
<evidence type="ECO:0000313" key="10">
    <source>
        <dbReference type="Proteomes" id="UP000247980"/>
    </source>
</evidence>
<comment type="caution">
    <text evidence="9">The sequence shown here is derived from an EMBL/GenBank/DDBJ whole genome shotgun (WGS) entry which is preliminary data.</text>
</comment>
<comment type="subcellular location">
    <subcellularLocation>
        <location evidence="1">Membrane</location>
        <topology evidence="1">Multi-pass membrane protein</topology>
    </subcellularLocation>
</comment>
<sequence length="611" mass="63507">MSDIAVLLTILTITIVIFVWNKIPVEIVALGVALLLFATGIVDATETFSGFGSQTVILIAALFVVAEAIDAAGITTWMGGLLVRFAGTSKARLITLIMVFTALLTAIISVNGAVAALLPMVVVLAVRLGREPGQLLMPMAFAAHAGSLLVLTGSPVNILILEAALDATGQGIGFFEFALVGLPLLAGTILAAIYLGPRLLPQRVPDDTPKDLSDLPQVLLGHYWPEAHKLARLHIPPASTHVGRPISGVLPTIRGGVHLITVQSTDGRPLTQENLDAGNFLVVRGTATDIAAFAIEHEMRVEADGDSGIACGLVSKSFGVAEVLVAPRSNLIGTNVYPGMVTQSGSLVVLAHQRSGKTPATITGATAPRPKPHKVKAGDTLLLQGSWQALDKHTQDHNVLLVDSPDAIRRQTVPLGPGAIPALAILLGMVIMMTTNVVPAAVAALLAAMAMVLSRVVTLGQAHRSMAWQTLILVAGMIPLSAAITKTGTATLLADGIVTLTGGGSPYLLLLGLFIVTAVLGQLISNTATALIIIPIGLSVATEAGLSPFTVLMCVSVASAAALLTPIATPANMMIMRPAGYKFGDYWKFGGVVMVLYLAVGVFLVPVIWPF</sequence>
<keyword evidence="6 7" id="KW-0472">Membrane</keyword>
<protein>
    <submittedName>
        <fullName evidence="9">SLC13 family permease</fullName>
    </submittedName>
</protein>
<evidence type="ECO:0000256" key="1">
    <source>
        <dbReference type="ARBA" id="ARBA00004141"/>
    </source>
</evidence>
<proteinExistence type="predicted"/>
<dbReference type="GO" id="GO:0005886">
    <property type="term" value="C:plasma membrane"/>
    <property type="evidence" value="ECO:0007669"/>
    <property type="project" value="TreeGrafter"/>
</dbReference>
<name>A0A2V5ITQ2_9MICC</name>
<feature type="transmembrane region" description="Helical" evidence="7">
    <location>
        <begin position="93"/>
        <end position="126"/>
    </location>
</feature>
<dbReference type="AlphaFoldDB" id="A0A2V5ITQ2"/>
<keyword evidence="10" id="KW-1185">Reference proteome</keyword>
<feature type="transmembrane region" description="Helical" evidence="7">
    <location>
        <begin position="466"/>
        <end position="484"/>
    </location>
</feature>
<dbReference type="GO" id="GO:0055085">
    <property type="term" value="P:transmembrane transport"/>
    <property type="evidence" value="ECO:0007669"/>
    <property type="project" value="InterPro"/>
</dbReference>
<keyword evidence="3 7" id="KW-0812">Transmembrane</keyword>
<evidence type="ECO:0000259" key="8">
    <source>
        <dbReference type="Pfam" id="PF03600"/>
    </source>
</evidence>
<feature type="transmembrane region" description="Helical" evidence="7">
    <location>
        <begin position="172"/>
        <end position="195"/>
    </location>
</feature>
<accession>A0A2V5ITQ2</accession>
<keyword evidence="5 7" id="KW-1133">Transmembrane helix</keyword>
<feature type="transmembrane region" description="Helical" evidence="7">
    <location>
        <begin position="5"/>
        <end position="21"/>
    </location>
</feature>
<evidence type="ECO:0000256" key="5">
    <source>
        <dbReference type="ARBA" id="ARBA00022989"/>
    </source>
</evidence>
<evidence type="ECO:0000256" key="2">
    <source>
        <dbReference type="ARBA" id="ARBA00022448"/>
    </source>
</evidence>
<organism evidence="9 10">
    <name type="scientific">Arthrobacter psychrolactophilus</name>
    <dbReference type="NCBI Taxonomy" id="92442"/>
    <lineage>
        <taxon>Bacteria</taxon>
        <taxon>Bacillati</taxon>
        <taxon>Actinomycetota</taxon>
        <taxon>Actinomycetes</taxon>
        <taxon>Micrococcales</taxon>
        <taxon>Micrococcaceae</taxon>
        <taxon>Arthrobacter</taxon>
    </lineage>
</organism>
<dbReference type="SUPFAM" id="SSF116726">
    <property type="entry name" value="TrkA C-terminal domain-like"/>
    <property type="match status" value="1"/>
</dbReference>
<feature type="transmembrane region" description="Helical" evidence="7">
    <location>
        <begin position="56"/>
        <end position="81"/>
    </location>
</feature>
<dbReference type="PANTHER" id="PTHR43652">
    <property type="entry name" value="BASIC AMINO ACID ANTIPORTER YFCC-RELATED"/>
    <property type="match status" value="1"/>
</dbReference>